<name>A0A821RSU5_9BILA</name>
<dbReference type="EMBL" id="CAJNYV010002833">
    <property type="protein sequence ID" value="CAF3506150.1"/>
    <property type="molecule type" value="Genomic_DNA"/>
</dbReference>
<comment type="caution">
    <text evidence="4">The sequence shown here is derived from an EMBL/GenBank/DDBJ whole genome shotgun (WGS) entry which is preliminary data.</text>
</comment>
<evidence type="ECO:0000313" key="4">
    <source>
        <dbReference type="EMBL" id="CAF4843783.1"/>
    </source>
</evidence>
<gene>
    <name evidence="3" type="ORF">KIK155_LOCUS16077</name>
    <name evidence="4" type="ORF">TOA249_LOCUS26302</name>
</gene>
<feature type="region of interest" description="Disordered" evidence="1">
    <location>
        <begin position="1"/>
        <end position="22"/>
    </location>
</feature>
<evidence type="ECO:0000259" key="2">
    <source>
        <dbReference type="SMART" id="SM01114"/>
    </source>
</evidence>
<reference evidence="4" key="1">
    <citation type="submission" date="2021-02" db="EMBL/GenBank/DDBJ databases">
        <authorList>
            <person name="Nowell W R."/>
        </authorList>
    </citation>
    <scope>NUCLEOTIDE SEQUENCE</scope>
</reference>
<dbReference type="Proteomes" id="UP000663838">
    <property type="component" value="Unassembled WGS sequence"/>
</dbReference>
<dbReference type="SMART" id="SM01114">
    <property type="entry name" value="CXC"/>
    <property type="match status" value="1"/>
</dbReference>
<feature type="compositionally biased region" description="Acidic residues" evidence="1">
    <location>
        <begin position="1"/>
        <end position="15"/>
    </location>
</feature>
<dbReference type="AlphaFoldDB" id="A0A821RSU5"/>
<evidence type="ECO:0000313" key="5">
    <source>
        <dbReference type="Proteomes" id="UP000663838"/>
    </source>
</evidence>
<evidence type="ECO:0000313" key="3">
    <source>
        <dbReference type="EMBL" id="CAF3506150.1"/>
    </source>
</evidence>
<protein>
    <recommendedName>
        <fullName evidence="2">Tesmin/TSO1-like CXC domain-containing protein</fullName>
    </recommendedName>
</protein>
<accession>A0A821RSU5</accession>
<dbReference type="EMBL" id="CAJOBS010003047">
    <property type="protein sequence ID" value="CAF4843783.1"/>
    <property type="molecule type" value="Genomic_DNA"/>
</dbReference>
<sequence length="94" mass="10871">MATMWFDEDSSEDEESKINPKEKSEIEKEEYFYYANKRCLCKEGCSTRSCPCFKHGSGCNSSCSCDEDCENIFNHLEYFFGENKKCAAHPCFAQ</sequence>
<dbReference type="Proteomes" id="UP000663865">
    <property type="component" value="Unassembled WGS sequence"/>
</dbReference>
<evidence type="ECO:0000256" key="1">
    <source>
        <dbReference type="SAM" id="MobiDB-lite"/>
    </source>
</evidence>
<dbReference type="InterPro" id="IPR033467">
    <property type="entry name" value="Tesmin/TSO1-like_CXC"/>
</dbReference>
<proteinExistence type="predicted"/>
<organism evidence="4 5">
    <name type="scientific">Rotaria socialis</name>
    <dbReference type="NCBI Taxonomy" id="392032"/>
    <lineage>
        <taxon>Eukaryota</taxon>
        <taxon>Metazoa</taxon>
        <taxon>Spiralia</taxon>
        <taxon>Gnathifera</taxon>
        <taxon>Rotifera</taxon>
        <taxon>Eurotatoria</taxon>
        <taxon>Bdelloidea</taxon>
        <taxon>Philodinida</taxon>
        <taxon>Philodinidae</taxon>
        <taxon>Rotaria</taxon>
    </lineage>
</organism>
<feature type="domain" description="Tesmin/TSO1-like CXC" evidence="2">
    <location>
        <begin position="34"/>
        <end position="75"/>
    </location>
</feature>